<proteinExistence type="predicted"/>
<evidence type="ECO:0000313" key="3">
    <source>
        <dbReference type="Proteomes" id="UP000198931"/>
    </source>
</evidence>
<dbReference type="InterPro" id="IPR029063">
    <property type="entry name" value="SAM-dependent_MTases_sf"/>
</dbReference>
<keyword evidence="2" id="KW-0808">Transferase</keyword>
<organism evidence="2 3">
    <name type="scientific">Halpernia frigidisoli</name>
    <dbReference type="NCBI Taxonomy" id="1125876"/>
    <lineage>
        <taxon>Bacteria</taxon>
        <taxon>Pseudomonadati</taxon>
        <taxon>Bacteroidota</taxon>
        <taxon>Flavobacteriia</taxon>
        <taxon>Flavobacteriales</taxon>
        <taxon>Weeksellaceae</taxon>
        <taxon>Chryseobacterium group</taxon>
        <taxon>Halpernia</taxon>
    </lineage>
</organism>
<keyword evidence="2" id="KW-0489">Methyltransferase</keyword>
<sequence>MSLYARLAEQLQFISPAFYKSRYFKKIDGLNSANLIFRNVELEMLWLKNHLKKDAVFFDIGCNVGSYLRLVENILKSENIYAFEPNQRLFKRLERLFPKVNLFSIALSDENTTAEFKVPVINGQEKNSRGTLITDFSENNEERFITEKVKVQTLDSWILDKNISKIDLIKIDVEGNEMKTLRGAKEVISNFKPILLVEMEQRHHEENLKNLVKEIHDWGYSANYLNRKTFKLEPISDDIYLSQKNAEIEDKTGYINNFIFISNSAKI</sequence>
<dbReference type="OrthoDB" id="9812600at2"/>
<dbReference type="GO" id="GO:0008168">
    <property type="term" value="F:methyltransferase activity"/>
    <property type="evidence" value="ECO:0007669"/>
    <property type="project" value="UniProtKB-KW"/>
</dbReference>
<feature type="domain" description="Methyltransferase FkbM" evidence="1">
    <location>
        <begin position="59"/>
        <end position="220"/>
    </location>
</feature>
<name>A0A1I3F9T8_9FLAO</name>
<dbReference type="GO" id="GO:0032259">
    <property type="term" value="P:methylation"/>
    <property type="evidence" value="ECO:0007669"/>
    <property type="project" value="UniProtKB-KW"/>
</dbReference>
<dbReference type="InterPro" id="IPR006342">
    <property type="entry name" value="FkbM_mtfrase"/>
</dbReference>
<dbReference type="InterPro" id="IPR052514">
    <property type="entry name" value="SAM-dependent_MTase"/>
</dbReference>
<gene>
    <name evidence="2" type="ORF">SAMN05443292_1240</name>
</gene>
<reference evidence="2 3" key="1">
    <citation type="submission" date="2016-10" db="EMBL/GenBank/DDBJ databases">
        <authorList>
            <person name="de Groot N.N."/>
        </authorList>
    </citation>
    <scope>NUCLEOTIDE SEQUENCE [LARGE SCALE GENOMIC DNA]</scope>
    <source>
        <strain evidence="2 3">DSM 26000</strain>
    </source>
</reference>
<dbReference type="AlphaFoldDB" id="A0A1I3F9T8"/>
<dbReference type="PANTHER" id="PTHR34203:SF15">
    <property type="entry name" value="SLL1173 PROTEIN"/>
    <property type="match status" value="1"/>
</dbReference>
<accession>A0A1I3F9T8</accession>
<dbReference type="RefSeq" id="WP_090079274.1">
    <property type="nucleotide sequence ID" value="NZ_FOQT01000002.1"/>
</dbReference>
<dbReference type="NCBIfam" id="TIGR01444">
    <property type="entry name" value="fkbM_fam"/>
    <property type="match status" value="1"/>
</dbReference>
<dbReference type="SUPFAM" id="SSF53335">
    <property type="entry name" value="S-adenosyl-L-methionine-dependent methyltransferases"/>
    <property type="match status" value="1"/>
</dbReference>
<dbReference type="PANTHER" id="PTHR34203">
    <property type="entry name" value="METHYLTRANSFERASE, FKBM FAMILY PROTEIN"/>
    <property type="match status" value="1"/>
</dbReference>
<dbReference type="EMBL" id="FOQT01000002">
    <property type="protein sequence ID" value="SFI07975.1"/>
    <property type="molecule type" value="Genomic_DNA"/>
</dbReference>
<keyword evidence="3" id="KW-1185">Reference proteome</keyword>
<evidence type="ECO:0000259" key="1">
    <source>
        <dbReference type="Pfam" id="PF05050"/>
    </source>
</evidence>
<dbReference type="Pfam" id="PF05050">
    <property type="entry name" value="Methyltransf_21"/>
    <property type="match status" value="1"/>
</dbReference>
<dbReference type="Gene3D" id="3.40.50.150">
    <property type="entry name" value="Vaccinia Virus protein VP39"/>
    <property type="match status" value="1"/>
</dbReference>
<dbReference type="STRING" id="1125876.SAMN05443292_1240"/>
<protein>
    <submittedName>
        <fullName evidence="2">Methyltransferase, FkbM family</fullName>
    </submittedName>
</protein>
<dbReference type="Proteomes" id="UP000198931">
    <property type="component" value="Unassembled WGS sequence"/>
</dbReference>
<evidence type="ECO:0000313" key="2">
    <source>
        <dbReference type="EMBL" id="SFI07975.1"/>
    </source>
</evidence>